<accession>A0ABU1YK83</accession>
<reference evidence="1 2" key="1">
    <citation type="submission" date="2023-07" db="EMBL/GenBank/DDBJ databases">
        <title>Sorghum-associated microbial communities from plants grown in Nebraska, USA.</title>
        <authorList>
            <person name="Schachtman D."/>
        </authorList>
    </citation>
    <scope>NUCLEOTIDE SEQUENCE [LARGE SCALE GENOMIC DNA]</scope>
    <source>
        <strain evidence="1 2">BE314</strain>
    </source>
</reference>
<proteinExistence type="predicted"/>
<dbReference type="Proteomes" id="UP001180453">
    <property type="component" value="Unassembled WGS sequence"/>
</dbReference>
<protein>
    <submittedName>
        <fullName evidence="1">Uncharacterized protein</fullName>
    </submittedName>
</protein>
<comment type="caution">
    <text evidence="1">The sequence shown here is derived from an EMBL/GenBank/DDBJ whole genome shotgun (WGS) entry which is preliminary data.</text>
</comment>
<name>A0ABU1YK83_ROSSA</name>
<evidence type="ECO:0000313" key="1">
    <source>
        <dbReference type="EMBL" id="MDR7269273.1"/>
    </source>
</evidence>
<gene>
    <name evidence="1" type="ORF">J2X20_001902</name>
</gene>
<dbReference type="RefSeq" id="WP_310263799.1">
    <property type="nucleotide sequence ID" value="NZ_JAVDXU010000001.1"/>
</dbReference>
<keyword evidence="2" id="KW-1185">Reference proteome</keyword>
<organism evidence="1 2">
    <name type="scientific">Roseateles saccharophilus</name>
    <name type="common">Pseudomonas saccharophila</name>
    <dbReference type="NCBI Taxonomy" id="304"/>
    <lineage>
        <taxon>Bacteria</taxon>
        <taxon>Pseudomonadati</taxon>
        <taxon>Pseudomonadota</taxon>
        <taxon>Betaproteobacteria</taxon>
        <taxon>Burkholderiales</taxon>
        <taxon>Sphaerotilaceae</taxon>
        <taxon>Roseateles</taxon>
    </lineage>
</organism>
<sequence length="65" mass="7494">MHYRSDNPLTDWPDTLLVGYRSEAFAEDLEQVDPPAARWSWLERLVAVLPLLCVWAPVADAYLIH</sequence>
<dbReference type="EMBL" id="JAVDXU010000001">
    <property type="protein sequence ID" value="MDR7269273.1"/>
    <property type="molecule type" value="Genomic_DNA"/>
</dbReference>
<evidence type="ECO:0000313" key="2">
    <source>
        <dbReference type="Proteomes" id="UP001180453"/>
    </source>
</evidence>